<dbReference type="Gene3D" id="1.10.510.10">
    <property type="entry name" value="Transferase(Phosphotransferase) domain 1"/>
    <property type="match status" value="1"/>
</dbReference>
<feature type="transmembrane region" description="Helical" evidence="10">
    <location>
        <begin position="71"/>
        <end position="97"/>
    </location>
</feature>
<name>A0A2G2WYT8_CAPBA</name>
<dbReference type="SUPFAM" id="SSF56112">
    <property type="entry name" value="Protein kinase-like (PK-like)"/>
    <property type="match status" value="1"/>
</dbReference>
<dbReference type="GO" id="GO:0016020">
    <property type="term" value="C:membrane"/>
    <property type="evidence" value="ECO:0007669"/>
    <property type="project" value="UniProtKB-SubCell"/>
</dbReference>
<proteinExistence type="predicted"/>
<dbReference type="InterPro" id="IPR011009">
    <property type="entry name" value="Kinase-like_dom_sf"/>
</dbReference>
<evidence type="ECO:0000256" key="5">
    <source>
        <dbReference type="ARBA" id="ARBA00022737"/>
    </source>
</evidence>
<dbReference type="PANTHER" id="PTHR27000">
    <property type="entry name" value="LEUCINE-RICH REPEAT RECEPTOR-LIKE PROTEIN KINASE FAMILY PROTEIN-RELATED"/>
    <property type="match status" value="1"/>
</dbReference>
<evidence type="ECO:0000256" key="1">
    <source>
        <dbReference type="ARBA" id="ARBA00004479"/>
    </source>
</evidence>
<gene>
    <name evidence="11" type="ORF">CQW23_10161</name>
</gene>
<dbReference type="PANTHER" id="PTHR27000:SF14">
    <property type="entry name" value="F12K21.25"/>
    <property type="match status" value="1"/>
</dbReference>
<dbReference type="Proteomes" id="UP000224567">
    <property type="component" value="Unassembled WGS sequence"/>
</dbReference>
<dbReference type="EMBL" id="MLFT02000004">
    <property type="protein sequence ID" value="PHT50414.1"/>
    <property type="molecule type" value="Genomic_DNA"/>
</dbReference>
<keyword evidence="2" id="KW-0433">Leucine-rich repeat</keyword>
<keyword evidence="7 10" id="KW-0472">Membrane</keyword>
<reference evidence="11 12" key="1">
    <citation type="journal article" date="2017" name="Genome Biol.">
        <title>New reference genome sequences of hot pepper reveal the massive evolution of plant disease-resistance genes by retroduplication.</title>
        <authorList>
            <person name="Kim S."/>
            <person name="Park J."/>
            <person name="Yeom S.I."/>
            <person name="Kim Y.M."/>
            <person name="Seo E."/>
            <person name="Kim K.T."/>
            <person name="Kim M.S."/>
            <person name="Lee J.M."/>
            <person name="Cheong K."/>
            <person name="Shin H.S."/>
            <person name="Kim S.B."/>
            <person name="Han K."/>
            <person name="Lee J."/>
            <person name="Park M."/>
            <person name="Lee H.A."/>
            <person name="Lee H.Y."/>
            <person name="Lee Y."/>
            <person name="Oh S."/>
            <person name="Lee J.H."/>
            <person name="Choi E."/>
            <person name="Choi E."/>
            <person name="Lee S.E."/>
            <person name="Jeon J."/>
            <person name="Kim H."/>
            <person name="Choi G."/>
            <person name="Song H."/>
            <person name="Lee J."/>
            <person name="Lee S.C."/>
            <person name="Kwon J.K."/>
            <person name="Lee H.Y."/>
            <person name="Koo N."/>
            <person name="Hong Y."/>
            <person name="Kim R.W."/>
            <person name="Kang W.H."/>
            <person name="Huh J.H."/>
            <person name="Kang B.C."/>
            <person name="Yang T.J."/>
            <person name="Lee Y.H."/>
            <person name="Bennetzen J.L."/>
            <person name="Choi D."/>
        </authorList>
    </citation>
    <scope>NUCLEOTIDE SEQUENCE [LARGE SCALE GENOMIC DNA]</scope>
    <source>
        <strain evidence="12">cv. PBC81</strain>
    </source>
</reference>
<evidence type="ECO:0000256" key="8">
    <source>
        <dbReference type="ARBA" id="ARBA00023170"/>
    </source>
</evidence>
<evidence type="ECO:0000256" key="7">
    <source>
        <dbReference type="ARBA" id="ARBA00023136"/>
    </source>
</evidence>
<evidence type="ECO:0000256" key="6">
    <source>
        <dbReference type="ARBA" id="ARBA00022989"/>
    </source>
</evidence>
<keyword evidence="6 10" id="KW-1133">Transmembrane helix</keyword>
<keyword evidence="8" id="KW-0675">Receptor</keyword>
<keyword evidence="5" id="KW-0677">Repeat</keyword>
<accession>A0A2G2WYT8</accession>
<evidence type="ECO:0000256" key="4">
    <source>
        <dbReference type="ARBA" id="ARBA00022729"/>
    </source>
</evidence>
<evidence type="ECO:0008006" key="13">
    <source>
        <dbReference type="Google" id="ProtNLM"/>
    </source>
</evidence>
<organism evidence="11 12">
    <name type="scientific">Capsicum baccatum</name>
    <name type="common">Peruvian pepper</name>
    <dbReference type="NCBI Taxonomy" id="33114"/>
    <lineage>
        <taxon>Eukaryota</taxon>
        <taxon>Viridiplantae</taxon>
        <taxon>Streptophyta</taxon>
        <taxon>Embryophyta</taxon>
        <taxon>Tracheophyta</taxon>
        <taxon>Spermatophyta</taxon>
        <taxon>Magnoliopsida</taxon>
        <taxon>eudicotyledons</taxon>
        <taxon>Gunneridae</taxon>
        <taxon>Pentapetalae</taxon>
        <taxon>asterids</taxon>
        <taxon>lamiids</taxon>
        <taxon>Solanales</taxon>
        <taxon>Solanaceae</taxon>
        <taxon>Solanoideae</taxon>
        <taxon>Capsiceae</taxon>
        <taxon>Capsicum</taxon>
    </lineage>
</organism>
<keyword evidence="3 10" id="KW-0812">Transmembrane</keyword>
<evidence type="ECO:0000256" key="9">
    <source>
        <dbReference type="ARBA" id="ARBA00023180"/>
    </source>
</evidence>
<evidence type="ECO:0000313" key="12">
    <source>
        <dbReference type="Proteomes" id="UP000224567"/>
    </source>
</evidence>
<keyword evidence="4" id="KW-0732">Signal</keyword>
<evidence type="ECO:0000256" key="2">
    <source>
        <dbReference type="ARBA" id="ARBA00022614"/>
    </source>
</evidence>
<dbReference type="InterPro" id="IPR032675">
    <property type="entry name" value="LRR_dom_sf"/>
</dbReference>
<comment type="subcellular location">
    <subcellularLocation>
        <location evidence="1">Membrane</location>
        <topology evidence="1">Single-pass type I membrane protein</topology>
    </subcellularLocation>
</comment>
<evidence type="ECO:0000256" key="3">
    <source>
        <dbReference type="ARBA" id="ARBA00022692"/>
    </source>
</evidence>
<evidence type="ECO:0000313" key="11">
    <source>
        <dbReference type="EMBL" id="PHT50414.1"/>
    </source>
</evidence>
<keyword evidence="9" id="KW-0325">Glycoprotein</keyword>
<comment type="caution">
    <text evidence="11">The sequence shown here is derived from an EMBL/GenBank/DDBJ whole genome shotgun (WGS) entry which is preliminary data.</text>
</comment>
<sequence length="271" mass="29842">MSLYLFKGPIPSSLSRLTSLEVLDLSYNRFSGQILDFLARMGGLTRWKHGLIHLSPVAELDKKGKKLSLSIIHLLSVLAGLVFGIFARICICVFYCIKKIKRGNKSFSLHSLESLEEGLVNIGHHSNYTIAPLVYVVESDTTCIFYGYPQHGTLFDLLHGICDNSALDWKSFAIVVGIYRGLAILHGGSVFSDSIILLHLLIRSIFMNHLDQPSIGDIKLGRAFNSSQFAVAVGYVPPALHTQYIFRTDVPHGGPAFHAVGTGASAHSQYR</sequence>
<dbReference type="SUPFAM" id="SSF52058">
    <property type="entry name" value="L domain-like"/>
    <property type="match status" value="1"/>
</dbReference>
<reference evidence="12" key="2">
    <citation type="journal article" date="2017" name="J. Anim. Genet.">
        <title>Multiple reference genome sequences of hot pepper reveal the massive evolution of plant disease resistance genes by retroduplication.</title>
        <authorList>
            <person name="Kim S."/>
            <person name="Park J."/>
            <person name="Yeom S.-I."/>
            <person name="Kim Y.-M."/>
            <person name="Seo E."/>
            <person name="Kim K.-T."/>
            <person name="Kim M.-S."/>
            <person name="Lee J.M."/>
            <person name="Cheong K."/>
            <person name="Shin H.-S."/>
            <person name="Kim S.-B."/>
            <person name="Han K."/>
            <person name="Lee J."/>
            <person name="Park M."/>
            <person name="Lee H.-A."/>
            <person name="Lee H.-Y."/>
            <person name="Lee Y."/>
            <person name="Oh S."/>
            <person name="Lee J.H."/>
            <person name="Choi E."/>
            <person name="Choi E."/>
            <person name="Lee S.E."/>
            <person name="Jeon J."/>
            <person name="Kim H."/>
            <person name="Choi G."/>
            <person name="Song H."/>
            <person name="Lee J."/>
            <person name="Lee S.-C."/>
            <person name="Kwon J.-K."/>
            <person name="Lee H.-Y."/>
            <person name="Koo N."/>
            <person name="Hong Y."/>
            <person name="Kim R.W."/>
            <person name="Kang W.-H."/>
            <person name="Huh J.H."/>
            <person name="Kang B.-C."/>
            <person name="Yang T.-J."/>
            <person name="Lee Y.-H."/>
            <person name="Bennetzen J.L."/>
            <person name="Choi D."/>
        </authorList>
    </citation>
    <scope>NUCLEOTIDE SEQUENCE [LARGE SCALE GENOMIC DNA]</scope>
    <source>
        <strain evidence="12">cv. PBC81</strain>
    </source>
</reference>
<keyword evidence="12" id="KW-1185">Reference proteome</keyword>
<evidence type="ECO:0000256" key="10">
    <source>
        <dbReference type="SAM" id="Phobius"/>
    </source>
</evidence>
<protein>
    <recommendedName>
        <fullName evidence="13">Protein kinase domain-containing protein</fullName>
    </recommendedName>
</protein>
<dbReference type="AlphaFoldDB" id="A0A2G2WYT8"/>
<dbReference type="STRING" id="33114.A0A2G2WYT8"/>
<dbReference type="OrthoDB" id="4062651at2759"/>
<dbReference type="Gene3D" id="3.80.10.10">
    <property type="entry name" value="Ribonuclease Inhibitor"/>
    <property type="match status" value="1"/>
</dbReference>